<dbReference type="GO" id="GO:0035485">
    <property type="term" value="F:adenine/guanine mispair binding"/>
    <property type="evidence" value="ECO:0007669"/>
    <property type="project" value="TreeGrafter"/>
</dbReference>
<comment type="catalytic activity">
    <reaction evidence="1 14">
        <text>Hydrolyzes free adenine bases from 7,8-dihydro-8-oxoguanine:adenine mismatched double-stranded DNA, leaving an apurinic site.</text>
        <dbReference type="EC" id="3.2.2.31"/>
    </reaction>
</comment>
<dbReference type="AlphaFoldDB" id="A0A5B8V9S6"/>
<dbReference type="Pfam" id="PF00633">
    <property type="entry name" value="HHH"/>
    <property type="match status" value="1"/>
</dbReference>
<dbReference type="GO" id="GO:0034039">
    <property type="term" value="F:8-oxo-7,8-dihydroguanine DNA N-glycosylase activity"/>
    <property type="evidence" value="ECO:0007669"/>
    <property type="project" value="TreeGrafter"/>
</dbReference>
<keyword evidence="9" id="KW-0378">Hydrolase</keyword>
<dbReference type="InterPro" id="IPR029119">
    <property type="entry name" value="MutY_C"/>
</dbReference>
<evidence type="ECO:0000256" key="5">
    <source>
        <dbReference type="ARBA" id="ARBA00022023"/>
    </source>
</evidence>
<evidence type="ECO:0000256" key="1">
    <source>
        <dbReference type="ARBA" id="ARBA00000843"/>
    </source>
</evidence>
<dbReference type="NCBIfam" id="TIGR01084">
    <property type="entry name" value="mutY"/>
    <property type="match status" value="1"/>
</dbReference>
<evidence type="ECO:0000256" key="11">
    <source>
        <dbReference type="ARBA" id="ARBA00023014"/>
    </source>
</evidence>
<keyword evidence="6" id="KW-0004">4Fe-4S</keyword>
<feature type="domain" description="HhH-GPD" evidence="15">
    <location>
        <begin position="39"/>
        <end position="190"/>
    </location>
</feature>
<accession>A0A5B8V9S6</accession>
<evidence type="ECO:0000256" key="14">
    <source>
        <dbReference type="RuleBase" id="RU365096"/>
    </source>
</evidence>
<keyword evidence="11" id="KW-0411">Iron-sulfur</keyword>
<keyword evidence="13 14" id="KW-0326">Glycosidase</keyword>
<reference evidence="16 17" key="1">
    <citation type="journal article" date="2016" name="Int. J. Syst. Evol. Microbiol.">
        <title>Panacibacter ginsenosidivorans gen. nov., sp. nov., with ginsenoside converting activity isolated from soil of a ginseng field.</title>
        <authorList>
            <person name="Siddiqi M.Z."/>
            <person name="Muhammad Shafi S."/>
            <person name="Choi K.D."/>
            <person name="Im W.T."/>
        </authorList>
    </citation>
    <scope>NUCLEOTIDE SEQUENCE [LARGE SCALE GENOMIC DNA]</scope>
    <source>
        <strain evidence="16 17">Gsoil1550</strain>
    </source>
</reference>
<evidence type="ECO:0000313" key="16">
    <source>
        <dbReference type="EMBL" id="QEC67078.1"/>
    </source>
</evidence>
<dbReference type="CDD" id="cd03431">
    <property type="entry name" value="NUDIX_DNA_Glycosylase_C-MutY"/>
    <property type="match status" value="1"/>
</dbReference>
<dbReference type="InterPro" id="IPR003265">
    <property type="entry name" value="HhH-GPD_domain"/>
</dbReference>
<dbReference type="CDD" id="cd00056">
    <property type="entry name" value="ENDO3c"/>
    <property type="match status" value="1"/>
</dbReference>
<dbReference type="EMBL" id="CP042435">
    <property type="protein sequence ID" value="QEC67078.1"/>
    <property type="molecule type" value="Genomic_DNA"/>
</dbReference>
<dbReference type="SUPFAM" id="SSF55811">
    <property type="entry name" value="Nudix"/>
    <property type="match status" value="1"/>
</dbReference>
<dbReference type="GO" id="GO:0006284">
    <property type="term" value="P:base-excision repair"/>
    <property type="evidence" value="ECO:0007669"/>
    <property type="project" value="UniProtKB-UniRule"/>
</dbReference>
<dbReference type="Pfam" id="PF00730">
    <property type="entry name" value="HhH-GPD"/>
    <property type="match status" value="1"/>
</dbReference>
<dbReference type="GO" id="GO:0051539">
    <property type="term" value="F:4 iron, 4 sulfur cluster binding"/>
    <property type="evidence" value="ECO:0007669"/>
    <property type="project" value="UniProtKB-UniRule"/>
</dbReference>
<comment type="function">
    <text evidence="2">Adenine glycosylase active on G-A mispairs. MutY also corrects error-prone DNA synthesis past GO lesions which are due to the oxidatively damaged form of guanine: 7,8-dihydro-8-oxoguanine (8-oxo-dGTP).</text>
</comment>
<dbReference type="RefSeq" id="WP_147188886.1">
    <property type="nucleotide sequence ID" value="NZ_CP042435.1"/>
</dbReference>
<proteinExistence type="inferred from homology"/>
<dbReference type="Pfam" id="PF14815">
    <property type="entry name" value="NUDIX_4"/>
    <property type="match status" value="1"/>
</dbReference>
<evidence type="ECO:0000256" key="6">
    <source>
        <dbReference type="ARBA" id="ARBA00022485"/>
    </source>
</evidence>
<evidence type="ECO:0000256" key="8">
    <source>
        <dbReference type="ARBA" id="ARBA00022763"/>
    </source>
</evidence>
<dbReference type="GO" id="GO:0046872">
    <property type="term" value="F:metal ion binding"/>
    <property type="evidence" value="ECO:0007669"/>
    <property type="project" value="UniProtKB-UniRule"/>
</dbReference>
<evidence type="ECO:0000256" key="4">
    <source>
        <dbReference type="ARBA" id="ARBA00012045"/>
    </source>
</evidence>
<dbReference type="Gene3D" id="1.10.1670.10">
    <property type="entry name" value="Helix-hairpin-Helix base-excision DNA repair enzymes (C-terminal)"/>
    <property type="match status" value="1"/>
</dbReference>
<dbReference type="Proteomes" id="UP000321533">
    <property type="component" value="Chromosome"/>
</dbReference>
<sequence>MQDAGFERLLMQWNKEQNDRPMPWKGEKNPYKVWLSEIILQQTRVEQGWAYYERFVKKYPDIRLLAKAKDEEVFKLWEGLGYYTRCKNLLHTARFINKNYKGKFPSTYEKIVALKGVGPYTAAAIASFCFDLPYAVVDGNVFRILSRVFGIATPIDTTEGKKQFKELADKMLDKKSPGLYNQAIMDFGATVCKPMLPLCAGCMLNKICKAYQAATVNKLPVKEKVLSKKQRWFSYFIFEAGEKTFVRKRTEKDIWQNLFEFYLIESASHREWDKKMIADFLKQQLGIDSHEVKLITTAASQQLTHQHIKGHFIVVKLNNIPPKLKTKDSLWLSAQEMAHLPFPAFINQHLETKNVQPALF</sequence>
<keyword evidence="7" id="KW-0479">Metal-binding</keyword>
<dbReference type="EC" id="3.2.2.31" evidence="4 14"/>
<dbReference type="OrthoDB" id="9802365at2"/>
<dbReference type="SUPFAM" id="SSF48150">
    <property type="entry name" value="DNA-glycosylase"/>
    <property type="match status" value="1"/>
</dbReference>
<dbReference type="InterPro" id="IPR015797">
    <property type="entry name" value="NUDIX_hydrolase-like_dom_sf"/>
</dbReference>
<organism evidence="16 17">
    <name type="scientific">Panacibacter ginsenosidivorans</name>
    <dbReference type="NCBI Taxonomy" id="1813871"/>
    <lineage>
        <taxon>Bacteria</taxon>
        <taxon>Pseudomonadati</taxon>
        <taxon>Bacteroidota</taxon>
        <taxon>Chitinophagia</taxon>
        <taxon>Chitinophagales</taxon>
        <taxon>Chitinophagaceae</taxon>
        <taxon>Panacibacter</taxon>
    </lineage>
</organism>
<comment type="cofactor">
    <cofactor evidence="14">
        <name>[4Fe-4S] cluster</name>
        <dbReference type="ChEBI" id="CHEBI:49883"/>
    </cofactor>
    <text evidence="14">Binds 1 [4Fe-4S] cluster.</text>
</comment>
<dbReference type="FunFam" id="1.10.340.30:FF:000002">
    <property type="entry name" value="Adenine DNA glycosylase"/>
    <property type="match status" value="1"/>
</dbReference>
<evidence type="ECO:0000313" key="17">
    <source>
        <dbReference type="Proteomes" id="UP000321533"/>
    </source>
</evidence>
<dbReference type="InterPro" id="IPR011257">
    <property type="entry name" value="DNA_glycosylase"/>
</dbReference>
<dbReference type="KEGG" id="pgin:FRZ67_07170"/>
<dbReference type="GO" id="GO:0032357">
    <property type="term" value="F:oxidized purine DNA binding"/>
    <property type="evidence" value="ECO:0007669"/>
    <property type="project" value="TreeGrafter"/>
</dbReference>
<comment type="similarity">
    <text evidence="3 14">Belongs to the Nth/MutY family.</text>
</comment>
<evidence type="ECO:0000256" key="12">
    <source>
        <dbReference type="ARBA" id="ARBA00023204"/>
    </source>
</evidence>
<dbReference type="GO" id="GO:0000701">
    <property type="term" value="F:purine-specific mismatch base pair DNA N-glycosylase activity"/>
    <property type="evidence" value="ECO:0007669"/>
    <property type="project" value="UniProtKB-EC"/>
</dbReference>
<keyword evidence="12" id="KW-0234">DNA repair</keyword>
<dbReference type="GO" id="GO:0006298">
    <property type="term" value="P:mismatch repair"/>
    <property type="evidence" value="ECO:0007669"/>
    <property type="project" value="TreeGrafter"/>
</dbReference>
<dbReference type="InterPro" id="IPR023170">
    <property type="entry name" value="HhH_base_excis_C"/>
</dbReference>
<evidence type="ECO:0000256" key="9">
    <source>
        <dbReference type="ARBA" id="ARBA00022801"/>
    </source>
</evidence>
<evidence type="ECO:0000256" key="2">
    <source>
        <dbReference type="ARBA" id="ARBA00002933"/>
    </source>
</evidence>
<name>A0A5B8V9S6_9BACT</name>
<gene>
    <name evidence="16" type="primary">mutY</name>
    <name evidence="16" type="ORF">FRZ67_07170</name>
</gene>
<keyword evidence="8 14" id="KW-0227">DNA damage</keyword>
<evidence type="ECO:0000256" key="13">
    <source>
        <dbReference type="ARBA" id="ARBA00023295"/>
    </source>
</evidence>
<protein>
    <recommendedName>
        <fullName evidence="5 14">Adenine DNA glycosylase</fullName>
        <ecNumber evidence="4 14">3.2.2.31</ecNumber>
    </recommendedName>
</protein>
<evidence type="ECO:0000259" key="15">
    <source>
        <dbReference type="SMART" id="SM00478"/>
    </source>
</evidence>
<dbReference type="SMART" id="SM00478">
    <property type="entry name" value="ENDO3c"/>
    <property type="match status" value="1"/>
</dbReference>
<evidence type="ECO:0000256" key="10">
    <source>
        <dbReference type="ARBA" id="ARBA00023004"/>
    </source>
</evidence>
<dbReference type="PANTHER" id="PTHR42944:SF1">
    <property type="entry name" value="ADENINE DNA GLYCOSYLASE"/>
    <property type="match status" value="1"/>
</dbReference>
<dbReference type="Gene3D" id="3.90.79.10">
    <property type="entry name" value="Nucleoside Triphosphate Pyrophosphohydrolase"/>
    <property type="match status" value="1"/>
</dbReference>
<dbReference type="PANTHER" id="PTHR42944">
    <property type="entry name" value="ADENINE DNA GLYCOSYLASE"/>
    <property type="match status" value="1"/>
</dbReference>
<evidence type="ECO:0000256" key="3">
    <source>
        <dbReference type="ARBA" id="ARBA00008343"/>
    </source>
</evidence>
<evidence type="ECO:0000256" key="7">
    <source>
        <dbReference type="ARBA" id="ARBA00022723"/>
    </source>
</evidence>
<dbReference type="InterPro" id="IPR005760">
    <property type="entry name" value="A/G_AdeGlyc_MutY"/>
</dbReference>
<keyword evidence="17" id="KW-1185">Reference proteome</keyword>
<dbReference type="InterPro" id="IPR044298">
    <property type="entry name" value="MIG/MutY"/>
</dbReference>
<dbReference type="InterPro" id="IPR000445">
    <property type="entry name" value="HhH_motif"/>
</dbReference>
<dbReference type="Gene3D" id="1.10.340.30">
    <property type="entry name" value="Hypothetical protein, domain 2"/>
    <property type="match status" value="1"/>
</dbReference>
<keyword evidence="10 14" id="KW-0408">Iron</keyword>